<name>A0A3A6PCE2_9BACL</name>
<organism evidence="2 3">
    <name type="scientific">Paenibacillus pinisoli</name>
    <dbReference type="NCBI Taxonomy" id="1276110"/>
    <lineage>
        <taxon>Bacteria</taxon>
        <taxon>Bacillati</taxon>
        <taxon>Bacillota</taxon>
        <taxon>Bacilli</taxon>
        <taxon>Bacillales</taxon>
        <taxon>Paenibacillaceae</taxon>
        <taxon>Paenibacillus</taxon>
    </lineage>
</organism>
<evidence type="ECO:0008006" key="4">
    <source>
        <dbReference type="Google" id="ProtNLM"/>
    </source>
</evidence>
<dbReference type="Proteomes" id="UP000267798">
    <property type="component" value="Unassembled WGS sequence"/>
</dbReference>
<reference evidence="2 3" key="1">
    <citation type="submission" date="2018-09" db="EMBL/GenBank/DDBJ databases">
        <title>Paenibacillus aracenensis nov. sp. isolated from a cave in southern Spain.</title>
        <authorList>
            <person name="Jurado V."/>
            <person name="Gutierrez-Patricio S."/>
            <person name="Gonzalez-Pimentel J.L."/>
            <person name="Miller A.Z."/>
            <person name="Laiz L."/>
            <person name="Saiz-Jimenez C."/>
        </authorList>
    </citation>
    <scope>NUCLEOTIDE SEQUENCE [LARGE SCALE GENOMIC DNA]</scope>
    <source>
        <strain evidence="2 3">JCM 19203</strain>
    </source>
</reference>
<accession>A0A3A6PCE2</accession>
<evidence type="ECO:0000256" key="1">
    <source>
        <dbReference type="SAM" id="MobiDB-lite"/>
    </source>
</evidence>
<gene>
    <name evidence="2" type="ORF">D3P09_23910</name>
</gene>
<sequence>MNGMETGHLTDEQLRRYIRNELMQGERERADAELEVCEGCLWRFMAMMEEADQADDPLWMEAGMPDLARIEDTVMAALMRTDELQEEESFPSIKVVPSLERDRMPAALKVERAEEPPKPAEELQEAHSETQQEKEKQAQRHPRRERGSWLQHPAVHYTIAASITLMLLATGALTSFSESLQQLQEKDRSNIPPQHVGAEWMTEPTWSDRLVDQAGNWLDGIQSWRFK</sequence>
<keyword evidence="3" id="KW-1185">Reference proteome</keyword>
<feature type="region of interest" description="Disordered" evidence="1">
    <location>
        <begin position="111"/>
        <end position="149"/>
    </location>
</feature>
<evidence type="ECO:0000313" key="2">
    <source>
        <dbReference type="EMBL" id="RJX37396.1"/>
    </source>
</evidence>
<comment type="caution">
    <text evidence="2">The sequence shown here is derived from an EMBL/GenBank/DDBJ whole genome shotgun (WGS) entry which is preliminary data.</text>
</comment>
<dbReference type="OrthoDB" id="2678892at2"/>
<proteinExistence type="predicted"/>
<evidence type="ECO:0000313" key="3">
    <source>
        <dbReference type="Proteomes" id="UP000267798"/>
    </source>
</evidence>
<dbReference type="EMBL" id="QXQB01000006">
    <property type="protein sequence ID" value="RJX37396.1"/>
    <property type="molecule type" value="Genomic_DNA"/>
</dbReference>
<dbReference type="RefSeq" id="WP_120113951.1">
    <property type="nucleotide sequence ID" value="NZ_QXQB01000006.1"/>
</dbReference>
<dbReference type="AlphaFoldDB" id="A0A3A6PCE2"/>
<feature type="compositionally biased region" description="Basic and acidic residues" evidence="1">
    <location>
        <begin position="111"/>
        <end position="138"/>
    </location>
</feature>
<protein>
    <recommendedName>
        <fullName evidence="4">Zf-HC2 domain-containing protein</fullName>
    </recommendedName>
</protein>